<accession>A0A3Q7IDG9</accession>
<sequence length="127" mass="14508">MANDKKNNPSCICIRRSICALGKQYRPMAFGFSQILHARSWNILILQERSTDGMRHQPRPTCTAMKCVKECQRRTFCISQGLQVSTLLCAHRLCDFTRGMSALDMPCARLPSINGKWQDSIDKVYTH</sequence>
<dbReference type="AlphaFoldDB" id="A0A3Q7IDG9"/>
<dbReference type="Gramene" id="Solyc10g036810.1.1">
    <property type="protein sequence ID" value="Solyc10g036810.1.1.1"/>
    <property type="gene ID" value="Solyc10g036810.1"/>
</dbReference>
<keyword evidence="2" id="KW-1185">Reference proteome</keyword>
<reference evidence="1" key="1">
    <citation type="journal article" date="2012" name="Nature">
        <title>The tomato genome sequence provides insights into fleshy fruit evolution.</title>
        <authorList>
            <consortium name="Tomato Genome Consortium"/>
        </authorList>
    </citation>
    <scope>NUCLEOTIDE SEQUENCE [LARGE SCALE GENOMIC DNA]</scope>
    <source>
        <strain evidence="1">cv. Heinz 1706</strain>
    </source>
</reference>
<proteinExistence type="predicted"/>
<evidence type="ECO:0000313" key="1">
    <source>
        <dbReference type="EnsemblPlants" id="Solyc10g036810.1.1.1"/>
    </source>
</evidence>
<protein>
    <submittedName>
        <fullName evidence="1">Uncharacterized protein</fullName>
    </submittedName>
</protein>
<reference evidence="1" key="2">
    <citation type="submission" date="2019-01" db="UniProtKB">
        <authorList>
            <consortium name="EnsemblPlants"/>
        </authorList>
    </citation>
    <scope>IDENTIFICATION</scope>
    <source>
        <strain evidence="1">cv. Heinz 1706</strain>
    </source>
</reference>
<dbReference type="PaxDb" id="4081-Solyc10g036810.1.1"/>
<organism evidence="1">
    <name type="scientific">Solanum lycopersicum</name>
    <name type="common">Tomato</name>
    <name type="synonym">Lycopersicon esculentum</name>
    <dbReference type="NCBI Taxonomy" id="4081"/>
    <lineage>
        <taxon>Eukaryota</taxon>
        <taxon>Viridiplantae</taxon>
        <taxon>Streptophyta</taxon>
        <taxon>Embryophyta</taxon>
        <taxon>Tracheophyta</taxon>
        <taxon>Spermatophyta</taxon>
        <taxon>Magnoliopsida</taxon>
        <taxon>eudicotyledons</taxon>
        <taxon>Gunneridae</taxon>
        <taxon>Pentapetalae</taxon>
        <taxon>asterids</taxon>
        <taxon>lamiids</taxon>
        <taxon>Solanales</taxon>
        <taxon>Solanaceae</taxon>
        <taxon>Solanoideae</taxon>
        <taxon>Solaneae</taxon>
        <taxon>Solanum</taxon>
        <taxon>Solanum subgen. Lycopersicon</taxon>
    </lineage>
</organism>
<dbReference type="Proteomes" id="UP000004994">
    <property type="component" value="Chromosome 10"/>
</dbReference>
<evidence type="ECO:0000313" key="2">
    <source>
        <dbReference type="Proteomes" id="UP000004994"/>
    </source>
</evidence>
<dbReference type="InParanoid" id="A0A3Q7IDG9"/>
<dbReference type="EnsemblPlants" id="Solyc10g036810.1.1">
    <property type="protein sequence ID" value="Solyc10g036810.1.1.1"/>
    <property type="gene ID" value="Solyc10g036810.1"/>
</dbReference>
<name>A0A3Q7IDG9_SOLLC</name>